<protein>
    <submittedName>
        <fullName evidence="3">Methyltransferase type 11</fullName>
    </submittedName>
</protein>
<feature type="domain" description="Methyltransferase type 11" evidence="2">
    <location>
        <begin position="56"/>
        <end position="150"/>
    </location>
</feature>
<name>A0A0G0XB82_9BACT</name>
<evidence type="ECO:0000313" key="4">
    <source>
        <dbReference type="Proteomes" id="UP000033858"/>
    </source>
</evidence>
<dbReference type="GO" id="GO:0008757">
    <property type="term" value="F:S-adenosylmethionine-dependent methyltransferase activity"/>
    <property type="evidence" value="ECO:0007669"/>
    <property type="project" value="InterPro"/>
</dbReference>
<evidence type="ECO:0000259" key="2">
    <source>
        <dbReference type="Pfam" id="PF08241"/>
    </source>
</evidence>
<evidence type="ECO:0000256" key="1">
    <source>
        <dbReference type="SAM" id="Phobius"/>
    </source>
</evidence>
<dbReference type="InterPro" id="IPR029063">
    <property type="entry name" value="SAM-dependent_MTases_sf"/>
</dbReference>
<keyword evidence="1" id="KW-0472">Membrane</keyword>
<dbReference type="PANTHER" id="PTHR43861">
    <property type="entry name" value="TRANS-ACONITATE 2-METHYLTRANSFERASE-RELATED"/>
    <property type="match status" value="1"/>
</dbReference>
<evidence type="ECO:0000313" key="3">
    <source>
        <dbReference type="EMBL" id="KKR85022.1"/>
    </source>
</evidence>
<organism evidence="3 4">
    <name type="scientific">Candidatus Woesebacteria bacterium GW2011_GWB1_41_10</name>
    <dbReference type="NCBI Taxonomy" id="1618577"/>
    <lineage>
        <taxon>Bacteria</taxon>
        <taxon>Candidatus Woeseibacteriota</taxon>
    </lineage>
</organism>
<dbReference type="InterPro" id="IPR013216">
    <property type="entry name" value="Methyltransf_11"/>
</dbReference>
<keyword evidence="1" id="KW-1133">Transmembrane helix</keyword>
<dbReference type="AlphaFoldDB" id="A0A0G0XB82"/>
<comment type="caution">
    <text evidence="3">The sequence shown here is derived from an EMBL/GenBank/DDBJ whole genome shotgun (WGS) entry which is preliminary data.</text>
</comment>
<dbReference type="Pfam" id="PF08241">
    <property type="entry name" value="Methyltransf_11"/>
    <property type="match status" value="1"/>
</dbReference>
<sequence length="220" mass="26082">MKKKDNPLEFAIHQHEQVPANWYYQSLKIDPFQKYWHKRRFEEVTKLLEKVDGEVLDVGSADGMFSKVILDGTGAKKLIGIEVLKKSVDWANSHWKNFNMKFYVGDAHDLKFETGKFDAVFCNEVLEHVEDPVKVLSEMRRVLKRGGYGVFLVPSDSLLFRIIWWFWLHFYPRGWVWRDTHIQTYRNNFLSKLCKKAGFKIEVDKKFNLGMLHVVKVRKI</sequence>
<accession>A0A0G0XB82</accession>
<proteinExistence type="predicted"/>
<dbReference type="CDD" id="cd02440">
    <property type="entry name" value="AdoMet_MTases"/>
    <property type="match status" value="1"/>
</dbReference>
<dbReference type="GO" id="GO:0032259">
    <property type="term" value="P:methylation"/>
    <property type="evidence" value="ECO:0007669"/>
    <property type="project" value="UniProtKB-KW"/>
</dbReference>
<dbReference type="Gene3D" id="3.40.50.150">
    <property type="entry name" value="Vaccinia Virus protein VP39"/>
    <property type="match status" value="1"/>
</dbReference>
<keyword evidence="3" id="KW-0489">Methyltransferase</keyword>
<dbReference type="SUPFAM" id="SSF53335">
    <property type="entry name" value="S-adenosyl-L-methionine-dependent methyltransferases"/>
    <property type="match status" value="1"/>
</dbReference>
<reference evidence="3 4" key="1">
    <citation type="journal article" date="2015" name="Nature">
        <title>rRNA introns, odd ribosomes, and small enigmatic genomes across a large radiation of phyla.</title>
        <authorList>
            <person name="Brown C.T."/>
            <person name="Hug L.A."/>
            <person name="Thomas B.C."/>
            <person name="Sharon I."/>
            <person name="Castelle C.J."/>
            <person name="Singh A."/>
            <person name="Wilkins M.J."/>
            <person name="Williams K.H."/>
            <person name="Banfield J.F."/>
        </authorList>
    </citation>
    <scope>NUCLEOTIDE SEQUENCE [LARGE SCALE GENOMIC DNA]</scope>
</reference>
<feature type="transmembrane region" description="Helical" evidence="1">
    <location>
        <begin position="148"/>
        <end position="167"/>
    </location>
</feature>
<dbReference type="PANTHER" id="PTHR43861:SF6">
    <property type="entry name" value="METHYLTRANSFERASE TYPE 11"/>
    <property type="match status" value="1"/>
</dbReference>
<dbReference type="EMBL" id="LCAE01000042">
    <property type="protein sequence ID" value="KKR85022.1"/>
    <property type="molecule type" value="Genomic_DNA"/>
</dbReference>
<keyword evidence="1" id="KW-0812">Transmembrane</keyword>
<dbReference type="Proteomes" id="UP000033858">
    <property type="component" value="Unassembled WGS sequence"/>
</dbReference>
<keyword evidence="3" id="KW-0808">Transferase</keyword>
<gene>
    <name evidence="3" type="ORF">UU32_C0042G0005</name>
</gene>